<evidence type="ECO:0000313" key="5">
    <source>
        <dbReference type="Proteomes" id="UP001209540"/>
    </source>
</evidence>
<evidence type="ECO:0000313" key="4">
    <source>
        <dbReference type="EMBL" id="KAI9278359.1"/>
    </source>
</evidence>
<dbReference type="Proteomes" id="UP001209540">
    <property type="component" value="Unassembled WGS sequence"/>
</dbReference>
<proteinExistence type="inferred from homology"/>
<reference evidence="4" key="2">
    <citation type="submission" date="2023-02" db="EMBL/GenBank/DDBJ databases">
        <authorList>
            <consortium name="DOE Joint Genome Institute"/>
            <person name="Mondo S.J."/>
            <person name="Chang Y."/>
            <person name="Wang Y."/>
            <person name="Ahrendt S."/>
            <person name="Andreopoulos W."/>
            <person name="Barry K."/>
            <person name="Beard J."/>
            <person name="Benny G.L."/>
            <person name="Blankenship S."/>
            <person name="Bonito G."/>
            <person name="Cuomo C."/>
            <person name="Desiro A."/>
            <person name="Gervers K.A."/>
            <person name="Hundley H."/>
            <person name="Kuo A."/>
            <person name="LaButti K."/>
            <person name="Lang B.F."/>
            <person name="Lipzen A."/>
            <person name="O'Donnell K."/>
            <person name="Pangilinan J."/>
            <person name="Reynolds N."/>
            <person name="Sandor L."/>
            <person name="Smith M.W."/>
            <person name="Tsang A."/>
            <person name="Grigoriev I.V."/>
            <person name="Stajich J.E."/>
            <person name="Spatafora J.W."/>
        </authorList>
    </citation>
    <scope>NUCLEOTIDE SEQUENCE</scope>
    <source>
        <strain evidence="4">RSA 2281</strain>
    </source>
</reference>
<dbReference type="AlphaFoldDB" id="A0AAD5KR78"/>
<keyword evidence="3" id="KW-0560">Oxidoreductase</keyword>
<reference evidence="4" key="1">
    <citation type="journal article" date="2022" name="IScience">
        <title>Evolution of zygomycete secretomes and the origins of terrestrial fungal ecologies.</title>
        <authorList>
            <person name="Chang Y."/>
            <person name="Wang Y."/>
            <person name="Mondo S."/>
            <person name="Ahrendt S."/>
            <person name="Andreopoulos W."/>
            <person name="Barry K."/>
            <person name="Beard J."/>
            <person name="Benny G.L."/>
            <person name="Blankenship S."/>
            <person name="Bonito G."/>
            <person name="Cuomo C."/>
            <person name="Desiro A."/>
            <person name="Gervers K.A."/>
            <person name="Hundley H."/>
            <person name="Kuo A."/>
            <person name="LaButti K."/>
            <person name="Lang B.F."/>
            <person name="Lipzen A."/>
            <person name="O'Donnell K."/>
            <person name="Pangilinan J."/>
            <person name="Reynolds N."/>
            <person name="Sandor L."/>
            <person name="Smith M.E."/>
            <person name="Tsang A."/>
            <person name="Grigoriev I.V."/>
            <person name="Stajich J.E."/>
            <person name="Spatafora J.W."/>
        </authorList>
    </citation>
    <scope>NUCLEOTIDE SEQUENCE</scope>
    <source>
        <strain evidence="4">RSA 2281</strain>
    </source>
</reference>
<protein>
    <submittedName>
        <fullName evidence="4">Uncharacterized protein</fullName>
    </submittedName>
</protein>
<sequence>MVIAYSYTDKVAVITGASRGIGFNVPKALVERGVNVVIGDLLDEQGHAVVKDFNNRAGKIVILNEGIAENYAQGIFTPLDDREDMFIQDVNLGGVIKGSKVALLHMANTIAAYGASKHGVLGWTRGLANMKAVANIRVNAGNGCCSRNHHPRRNRNKYTLTVCPYWIQTEIIGKPENGASRKFIEMVPKTTMNNVVQAFLRCIEDQRLVGDAVHALPNGHYVEPQYLPQESCFTQEILEMAPELEEAQNAVDKQRLAAAIKAAKL</sequence>
<organism evidence="4 5">
    <name type="scientific">Phascolomyces articulosus</name>
    <dbReference type="NCBI Taxonomy" id="60185"/>
    <lineage>
        <taxon>Eukaryota</taxon>
        <taxon>Fungi</taxon>
        <taxon>Fungi incertae sedis</taxon>
        <taxon>Mucoromycota</taxon>
        <taxon>Mucoromycotina</taxon>
        <taxon>Mucoromycetes</taxon>
        <taxon>Mucorales</taxon>
        <taxon>Lichtheimiaceae</taxon>
        <taxon>Phascolomyces</taxon>
    </lineage>
</organism>
<evidence type="ECO:0000256" key="2">
    <source>
        <dbReference type="ARBA" id="ARBA00022857"/>
    </source>
</evidence>
<gene>
    <name evidence="4" type="ORF">BDA99DRAFT_531120</name>
</gene>
<dbReference type="EMBL" id="JAIXMP010000001">
    <property type="protein sequence ID" value="KAI9278359.1"/>
    <property type="molecule type" value="Genomic_DNA"/>
</dbReference>
<dbReference type="InterPro" id="IPR020904">
    <property type="entry name" value="Sc_DH/Rdtase_CS"/>
</dbReference>
<comment type="caution">
    <text evidence="4">The sequence shown here is derived from an EMBL/GenBank/DDBJ whole genome shotgun (WGS) entry which is preliminary data.</text>
</comment>
<dbReference type="GO" id="GO:0005737">
    <property type="term" value="C:cytoplasm"/>
    <property type="evidence" value="ECO:0007669"/>
    <property type="project" value="TreeGrafter"/>
</dbReference>
<dbReference type="PRINTS" id="PR00081">
    <property type="entry name" value="GDHRDH"/>
</dbReference>
<keyword evidence="2" id="KW-0521">NADP</keyword>
<dbReference type="SUPFAM" id="SSF51735">
    <property type="entry name" value="NAD(P)-binding Rossmann-fold domains"/>
    <property type="match status" value="1"/>
</dbReference>
<comment type="similarity">
    <text evidence="1">Belongs to the short-chain dehydrogenases/reductases (SDR) family.</text>
</comment>
<keyword evidence="5" id="KW-1185">Reference proteome</keyword>
<dbReference type="PANTHER" id="PTHR44229">
    <property type="entry name" value="15-HYDROXYPROSTAGLANDIN DEHYDROGENASE [NAD(+)]"/>
    <property type="match status" value="1"/>
</dbReference>
<dbReference type="InterPro" id="IPR036291">
    <property type="entry name" value="NAD(P)-bd_dom_sf"/>
</dbReference>
<dbReference type="PANTHER" id="PTHR44229:SF4">
    <property type="entry name" value="15-HYDROXYPROSTAGLANDIN DEHYDROGENASE [NAD(+)]"/>
    <property type="match status" value="1"/>
</dbReference>
<dbReference type="Pfam" id="PF00106">
    <property type="entry name" value="adh_short"/>
    <property type="match status" value="1"/>
</dbReference>
<dbReference type="Gene3D" id="3.40.50.720">
    <property type="entry name" value="NAD(P)-binding Rossmann-like Domain"/>
    <property type="match status" value="2"/>
</dbReference>
<evidence type="ECO:0000256" key="1">
    <source>
        <dbReference type="ARBA" id="ARBA00006484"/>
    </source>
</evidence>
<accession>A0AAD5KR78</accession>
<name>A0AAD5KR78_9FUNG</name>
<evidence type="ECO:0000256" key="3">
    <source>
        <dbReference type="ARBA" id="ARBA00023002"/>
    </source>
</evidence>
<dbReference type="PROSITE" id="PS00061">
    <property type="entry name" value="ADH_SHORT"/>
    <property type="match status" value="1"/>
</dbReference>
<dbReference type="GO" id="GO:0016616">
    <property type="term" value="F:oxidoreductase activity, acting on the CH-OH group of donors, NAD or NADP as acceptor"/>
    <property type="evidence" value="ECO:0007669"/>
    <property type="project" value="TreeGrafter"/>
</dbReference>
<dbReference type="InterPro" id="IPR002347">
    <property type="entry name" value="SDR_fam"/>
</dbReference>